<reference evidence="6" key="2">
    <citation type="journal article" date="2020" name="Microorganisms">
        <title>Osmotic Adaptation and Compatible Solute Biosynthesis of Phototrophic Bacteria as Revealed from Genome Analyses.</title>
        <authorList>
            <person name="Imhoff J.F."/>
            <person name="Rahn T."/>
            <person name="Kunzel S."/>
            <person name="Keller A."/>
            <person name="Neulinger S.C."/>
        </authorList>
    </citation>
    <scope>NUCLEOTIDE SEQUENCE</scope>
    <source>
        <strain evidence="6">IM 151</strain>
    </source>
</reference>
<evidence type="ECO:0000256" key="1">
    <source>
        <dbReference type="ARBA" id="ARBA00004127"/>
    </source>
</evidence>
<evidence type="ECO:0000313" key="6">
    <source>
        <dbReference type="EMBL" id="MBK1713914.1"/>
    </source>
</evidence>
<feature type="transmembrane region" description="Helical" evidence="5">
    <location>
        <begin position="39"/>
        <end position="58"/>
    </location>
</feature>
<gene>
    <name evidence="6" type="ORF">CKO43_14125</name>
</gene>
<dbReference type="EMBL" id="NRRU01000050">
    <property type="protein sequence ID" value="MBK1713914.1"/>
    <property type="molecule type" value="Genomic_DNA"/>
</dbReference>
<evidence type="ECO:0000256" key="4">
    <source>
        <dbReference type="ARBA" id="ARBA00023136"/>
    </source>
</evidence>
<dbReference type="PANTHER" id="PTHR43847">
    <property type="entry name" value="BLL3993 PROTEIN"/>
    <property type="match status" value="1"/>
</dbReference>
<organism evidence="6 7">
    <name type="scientific">Rubrivivax gelatinosus</name>
    <name type="common">Rhodocyclus gelatinosus</name>
    <name type="synonym">Rhodopseudomonas gelatinosa</name>
    <dbReference type="NCBI Taxonomy" id="28068"/>
    <lineage>
        <taxon>Bacteria</taxon>
        <taxon>Pseudomonadati</taxon>
        <taxon>Pseudomonadota</taxon>
        <taxon>Betaproteobacteria</taxon>
        <taxon>Burkholderiales</taxon>
        <taxon>Sphaerotilaceae</taxon>
        <taxon>Rubrivivax</taxon>
    </lineage>
</organism>
<keyword evidence="2 5" id="KW-0812">Transmembrane</keyword>
<protein>
    <recommendedName>
        <fullName evidence="8">Protein-S-isoprenylcysteine O-methyltransferase Ste14</fullName>
    </recommendedName>
</protein>
<proteinExistence type="predicted"/>
<comment type="caution">
    <text evidence="6">The sequence shown here is derived from an EMBL/GenBank/DDBJ whole genome shotgun (WGS) entry which is preliminary data.</text>
</comment>
<sequence>MKPTDERRLGALLVALQLLLLGGLAGLVAVGWARAPAPMLSLAPAALAVLVGLAAVLANRPGNFNVHPEPKAGGQLVQHGIYAHIRHPMYAALLLAALAVVTLLPGWASATLAVALALVLWTKSSLEERWMARVHPGYAAYRARTRRFVPGLI</sequence>
<keyword evidence="7" id="KW-1185">Reference proteome</keyword>
<evidence type="ECO:0000256" key="5">
    <source>
        <dbReference type="SAM" id="Phobius"/>
    </source>
</evidence>
<keyword evidence="4 5" id="KW-0472">Membrane</keyword>
<name>A0ABS1DX44_RUBGE</name>
<dbReference type="Proteomes" id="UP001041814">
    <property type="component" value="Unassembled WGS sequence"/>
</dbReference>
<keyword evidence="3 5" id="KW-1133">Transmembrane helix</keyword>
<dbReference type="InterPro" id="IPR007318">
    <property type="entry name" value="Phopholipid_MeTrfase"/>
</dbReference>
<evidence type="ECO:0008006" key="8">
    <source>
        <dbReference type="Google" id="ProtNLM"/>
    </source>
</evidence>
<reference evidence="6" key="1">
    <citation type="submission" date="2017-08" db="EMBL/GenBank/DDBJ databases">
        <authorList>
            <person name="Imhoff J.F."/>
            <person name="Rahn T."/>
            <person name="Kuenzel S."/>
            <person name="Neulinger S.C."/>
        </authorList>
    </citation>
    <scope>NUCLEOTIDE SEQUENCE</scope>
    <source>
        <strain evidence="6">IM 151</strain>
    </source>
</reference>
<feature type="transmembrane region" description="Helical" evidence="5">
    <location>
        <begin position="92"/>
        <end position="121"/>
    </location>
</feature>
<dbReference type="PANTHER" id="PTHR43847:SF1">
    <property type="entry name" value="BLL3993 PROTEIN"/>
    <property type="match status" value="1"/>
</dbReference>
<accession>A0ABS1DX44</accession>
<feature type="transmembrane region" description="Helical" evidence="5">
    <location>
        <begin position="12"/>
        <end position="33"/>
    </location>
</feature>
<comment type="subcellular location">
    <subcellularLocation>
        <location evidence="1">Endomembrane system</location>
        <topology evidence="1">Multi-pass membrane protein</topology>
    </subcellularLocation>
</comment>
<dbReference type="RefSeq" id="WP_200231661.1">
    <property type="nucleotide sequence ID" value="NZ_NRRT01000080.1"/>
</dbReference>
<dbReference type="Pfam" id="PF04191">
    <property type="entry name" value="PEMT"/>
    <property type="match status" value="1"/>
</dbReference>
<evidence type="ECO:0000313" key="7">
    <source>
        <dbReference type="Proteomes" id="UP001041814"/>
    </source>
</evidence>
<evidence type="ECO:0000256" key="2">
    <source>
        <dbReference type="ARBA" id="ARBA00022692"/>
    </source>
</evidence>
<dbReference type="InterPro" id="IPR052527">
    <property type="entry name" value="Metal_cation-efflux_comp"/>
</dbReference>
<dbReference type="Gene3D" id="1.20.120.1630">
    <property type="match status" value="1"/>
</dbReference>
<evidence type="ECO:0000256" key="3">
    <source>
        <dbReference type="ARBA" id="ARBA00022989"/>
    </source>
</evidence>